<gene>
    <name evidence="2" type="ORF">RNA01_18950</name>
</gene>
<name>A0A512HHP3_9HYPH</name>
<organism evidence="2 3">
    <name type="scientific">Ciceribacter naphthalenivorans</name>
    <dbReference type="NCBI Taxonomy" id="1118451"/>
    <lineage>
        <taxon>Bacteria</taxon>
        <taxon>Pseudomonadati</taxon>
        <taxon>Pseudomonadota</taxon>
        <taxon>Alphaproteobacteria</taxon>
        <taxon>Hyphomicrobiales</taxon>
        <taxon>Rhizobiaceae</taxon>
        <taxon>Ciceribacter</taxon>
    </lineage>
</organism>
<comment type="caution">
    <text evidence="2">The sequence shown here is derived from an EMBL/GenBank/DDBJ whole genome shotgun (WGS) entry which is preliminary data.</text>
</comment>
<sequence>MTSNEKHFELAPTQDNSGKDGAYGLHPLHEAAYRIADLGLNRKRGSRTKDLIGLLLCHGARAWRYSQPDANIHLHVSSHGGRFPVMLRLR</sequence>
<keyword evidence="3" id="KW-1185">Reference proteome</keyword>
<dbReference type="OrthoDB" id="8116929at2"/>
<proteinExistence type="predicted"/>
<accession>A0A512HHP3</accession>
<dbReference type="EMBL" id="BJZP01000007">
    <property type="protein sequence ID" value="GEO84963.1"/>
    <property type="molecule type" value="Genomic_DNA"/>
</dbReference>
<evidence type="ECO:0000313" key="3">
    <source>
        <dbReference type="Proteomes" id="UP000321717"/>
    </source>
</evidence>
<reference evidence="2 3" key="1">
    <citation type="submission" date="2019-07" db="EMBL/GenBank/DDBJ databases">
        <title>Whole genome shotgun sequence of Rhizobium naphthalenivorans NBRC 107585.</title>
        <authorList>
            <person name="Hosoyama A."/>
            <person name="Uohara A."/>
            <person name="Ohji S."/>
            <person name="Ichikawa N."/>
        </authorList>
    </citation>
    <scope>NUCLEOTIDE SEQUENCE [LARGE SCALE GENOMIC DNA]</scope>
    <source>
        <strain evidence="2 3">NBRC 107585</strain>
    </source>
</reference>
<dbReference type="AlphaFoldDB" id="A0A512HHP3"/>
<evidence type="ECO:0000256" key="1">
    <source>
        <dbReference type="SAM" id="MobiDB-lite"/>
    </source>
</evidence>
<protein>
    <submittedName>
        <fullName evidence="2">Uncharacterized protein</fullName>
    </submittedName>
</protein>
<feature type="region of interest" description="Disordered" evidence="1">
    <location>
        <begin position="1"/>
        <end position="23"/>
    </location>
</feature>
<dbReference type="Proteomes" id="UP000321717">
    <property type="component" value="Unassembled WGS sequence"/>
</dbReference>
<dbReference type="RefSeq" id="WP_147179760.1">
    <property type="nucleotide sequence ID" value="NZ_BJZP01000007.1"/>
</dbReference>
<evidence type="ECO:0000313" key="2">
    <source>
        <dbReference type="EMBL" id="GEO84963.1"/>
    </source>
</evidence>